<evidence type="ECO:0000256" key="2">
    <source>
        <dbReference type="ARBA" id="ARBA00022737"/>
    </source>
</evidence>
<dbReference type="InterPro" id="IPR002178">
    <property type="entry name" value="PTS_EIIA_type-2_dom"/>
</dbReference>
<proteinExistence type="predicted"/>
<dbReference type="Gene3D" id="1.10.1790.10">
    <property type="entry name" value="PRD domain"/>
    <property type="match status" value="2"/>
</dbReference>
<dbReference type="Proteomes" id="UP000190285">
    <property type="component" value="Unassembled WGS sequence"/>
</dbReference>
<dbReference type="Pfam" id="PF00359">
    <property type="entry name" value="PTS_EIIA_2"/>
    <property type="match status" value="1"/>
</dbReference>
<dbReference type="PROSITE" id="PS51099">
    <property type="entry name" value="PTS_EIIB_TYPE_2"/>
    <property type="match status" value="1"/>
</dbReference>
<reference evidence="9 10" key="1">
    <citation type="submission" date="2017-02" db="EMBL/GenBank/DDBJ databases">
        <authorList>
            <person name="Peterson S.W."/>
        </authorList>
    </citation>
    <scope>NUCLEOTIDE SEQUENCE [LARGE SCALE GENOMIC DNA]</scope>
    <source>
        <strain evidence="9 10">M1</strain>
    </source>
</reference>
<protein>
    <submittedName>
        <fullName evidence="9">Lichenan operon transcriptional antiterminator</fullName>
    </submittedName>
</protein>
<dbReference type="STRING" id="36842.SAMN02194393_04089"/>
<dbReference type="PANTHER" id="PTHR30185:SF13">
    <property type="entry name" value="LICABCH OPERON REGULATOR-RELATED"/>
    <property type="match status" value="1"/>
</dbReference>
<keyword evidence="1" id="KW-0808">Transferase</keyword>
<dbReference type="SUPFAM" id="SSF55804">
    <property type="entry name" value="Phoshotransferase/anion transport protein"/>
    <property type="match status" value="1"/>
</dbReference>
<name>A0A1T5M938_9FIRM</name>
<dbReference type="GO" id="GO:0009401">
    <property type="term" value="P:phosphoenolpyruvate-dependent sugar phosphotransferase system"/>
    <property type="evidence" value="ECO:0007669"/>
    <property type="project" value="InterPro"/>
</dbReference>
<organism evidence="9 10">
    <name type="scientific">Maledivibacter halophilus</name>
    <dbReference type="NCBI Taxonomy" id="36842"/>
    <lineage>
        <taxon>Bacteria</taxon>
        <taxon>Bacillati</taxon>
        <taxon>Bacillota</taxon>
        <taxon>Clostridia</taxon>
        <taxon>Peptostreptococcales</taxon>
        <taxon>Caminicellaceae</taxon>
        <taxon>Maledivibacter</taxon>
    </lineage>
</organism>
<dbReference type="InterPro" id="IPR007737">
    <property type="entry name" value="Mga_HTH"/>
</dbReference>
<dbReference type="CDD" id="cd05568">
    <property type="entry name" value="PTS_IIB_bgl_like"/>
    <property type="match status" value="1"/>
</dbReference>
<dbReference type="InterPro" id="IPR016152">
    <property type="entry name" value="PTrfase/Anion_transptr"/>
</dbReference>
<dbReference type="PROSITE" id="PS51372">
    <property type="entry name" value="PRD_2"/>
    <property type="match status" value="2"/>
</dbReference>
<dbReference type="Pfam" id="PF00874">
    <property type="entry name" value="PRD"/>
    <property type="match status" value="2"/>
</dbReference>
<dbReference type="RefSeq" id="WP_079494197.1">
    <property type="nucleotide sequence ID" value="NZ_FUZT01000011.1"/>
</dbReference>
<evidence type="ECO:0000256" key="4">
    <source>
        <dbReference type="ARBA" id="ARBA00023159"/>
    </source>
</evidence>
<keyword evidence="5" id="KW-0804">Transcription</keyword>
<dbReference type="GO" id="GO:0008982">
    <property type="term" value="F:protein-N(PI)-phosphohistidine-sugar phosphotransferase activity"/>
    <property type="evidence" value="ECO:0007669"/>
    <property type="project" value="InterPro"/>
</dbReference>
<dbReference type="InterPro" id="IPR036634">
    <property type="entry name" value="PRD_sf"/>
</dbReference>
<feature type="domain" description="PTS EIIA type-2" evidence="6">
    <location>
        <begin position="503"/>
        <end position="642"/>
    </location>
</feature>
<dbReference type="PANTHER" id="PTHR30185">
    <property type="entry name" value="CRYPTIC BETA-GLUCOSIDE BGL OPERON ANTITERMINATOR"/>
    <property type="match status" value="1"/>
</dbReference>
<sequence>MKNYPIGAKELKVIKILDKKKAATAKEIARYMNVTSRTVLNYIKNINGLMGKEVVEIRFRKDRKYIMRKIDTEKFQKIMDTSLENDISIPEERIREIIKVLILEKQLIQIEDLAERFYISRTTLIKDLKKVSKILKNYEIELKGKPNGGIKAVGNEMNIRFCISEILYKRENEGTEIGIELKKFIKHWEIIEKILKRIFKKTNFKLSEENFKNLIIHISIAIERFKSGNEIREISEKVKNANITKEYKISSLIGEEIEKEINLNLPKQELMYICLHLLGRKPVKEMIESENGIEIKPLAKKIVLKVLDEIYKYTGFFMKDDKEFIWGLEIHINFVLNRIMFNMNIRNPLFKEVKKKFPFEYELAAIGASAIEKELNVKVDEHEISYLAMHVVGYIERNNFKYKDIKRVALICGTGLGTAQLMLIKIKNVLGELENIKTFSSSYLEPEVLEEFDIIFTTIDLDINVSTPIIKLNVLFDERDLQNKIAYRKIKEKISQNDSYVLKMLFHEELFFKINLEDPEEIIKYMARKCISRGVADEDFEKRLLERERLSPTSFDNLVALPHAINYKSDEIKIALGILRKTVKWDKNPVRIVFMVLVPHEIVEDVNLFIRVYEDILKVGQNTKLLQKMAKVKNFKELISLF</sequence>
<dbReference type="InterPro" id="IPR036388">
    <property type="entry name" value="WH-like_DNA-bd_sf"/>
</dbReference>
<dbReference type="InterPro" id="IPR011608">
    <property type="entry name" value="PRD"/>
</dbReference>
<dbReference type="InterPro" id="IPR050661">
    <property type="entry name" value="BglG_antiterminators"/>
</dbReference>
<keyword evidence="3" id="KW-0805">Transcription regulation</keyword>
<dbReference type="GO" id="GO:0006355">
    <property type="term" value="P:regulation of DNA-templated transcription"/>
    <property type="evidence" value="ECO:0007669"/>
    <property type="project" value="InterPro"/>
</dbReference>
<dbReference type="PROSITE" id="PS51094">
    <property type="entry name" value="PTS_EIIA_TYPE_2"/>
    <property type="match status" value="1"/>
</dbReference>
<dbReference type="Pfam" id="PF08279">
    <property type="entry name" value="HTH_11"/>
    <property type="match status" value="1"/>
</dbReference>
<dbReference type="InterPro" id="IPR036390">
    <property type="entry name" value="WH_DNA-bd_sf"/>
</dbReference>
<dbReference type="OrthoDB" id="3175596at2"/>
<evidence type="ECO:0000259" key="7">
    <source>
        <dbReference type="PROSITE" id="PS51099"/>
    </source>
</evidence>
<evidence type="ECO:0000259" key="8">
    <source>
        <dbReference type="PROSITE" id="PS51372"/>
    </source>
</evidence>
<dbReference type="EMBL" id="FUZT01000011">
    <property type="protein sequence ID" value="SKC84379.1"/>
    <property type="molecule type" value="Genomic_DNA"/>
</dbReference>
<dbReference type="SUPFAM" id="SSF46785">
    <property type="entry name" value="Winged helix' DNA-binding domain"/>
    <property type="match status" value="2"/>
</dbReference>
<dbReference type="Gene3D" id="3.40.930.10">
    <property type="entry name" value="Mannitol-specific EII, Chain A"/>
    <property type="match status" value="1"/>
</dbReference>
<evidence type="ECO:0000256" key="5">
    <source>
        <dbReference type="ARBA" id="ARBA00023163"/>
    </source>
</evidence>
<dbReference type="InterPro" id="IPR013011">
    <property type="entry name" value="PTS_EIIB_2"/>
</dbReference>
<keyword evidence="2" id="KW-0677">Repeat</keyword>
<dbReference type="InterPro" id="IPR036095">
    <property type="entry name" value="PTS_EIIB-like_sf"/>
</dbReference>
<dbReference type="SUPFAM" id="SSF63520">
    <property type="entry name" value="PTS-regulatory domain, PRD"/>
    <property type="match status" value="2"/>
</dbReference>
<dbReference type="InterPro" id="IPR013196">
    <property type="entry name" value="HTH_11"/>
</dbReference>
<evidence type="ECO:0000256" key="3">
    <source>
        <dbReference type="ARBA" id="ARBA00023015"/>
    </source>
</evidence>
<keyword evidence="4" id="KW-0010">Activator</keyword>
<accession>A0A1T5M938</accession>
<evidence type="ECO:0000313" key="9">
    <source>
        <dbReference type="EMBL" id="SKC84379.1"/>
    </source>
</evidence>
<dbReference type="Gene3D" id="3.40.50.2300">
    <property type="match status" value="1"/>
</dbReference>
<gene>
    <name evidence="9" type="ORF">SAMN02194393_04089</name>
</gene>
<feature type="domain" description="PRD" evidence="8">
    <location>
        <begin position="182"/>
        <end position="287"/>
    </location>
</feature>
<evidence type="ECO:0000313" key="10">
    <source>
        <dbReference type="Proteomes" id="UP000190285"/>
    </source>
</evidence>
<dbReference type="AlphaFoldDB" id="A0A1T5M938"/>
<feature type="domain" description="PTS EIIB type-2" evidence="7">
    <location>
        <begin position="406"/>
        <end position="494"/>
    </location>
</feature>
<evidence type="ECO:0000256" key="1">
    <source>
        <dbReference type="ARBA" id="ARBA00022679"/>
    </source>
</evidence>
<evidence type="ECO:0000259" key="6">
    <source>
        <dbReference type="PROSITE" id="PS51094"/>
    </source>
</evidence>
<feature type="domain" description="PRD" evidence="8">
    <location>
        <begin position="294"/>
        <end position="401"/>
    </location>
</feature>
<dbReference type="SUPFAM" id="SSF52794">
    <property type="entry name" value="PTS system IIB component-like"/>
    <property type="match status" value="1"/>
</dbReference>
<dbReference type="Pfam" id="PF05043">
    <property type="entry name" value="Mga"/>
    <property type="match status" value="1"/>
</dbReference>
<keyword evidence="10" id="KW-1185">Reference proteome</keyword>
<dbReference type="Gene3D" id="1.10.10.10">
    <property type="entry name" value="Winged helix-like DNA-binding domain superfamily/Winged helix DNA-binding domain"/>
    <property type="match status" value="2"/>
</dbReference>